<accession>A0A1G2U1Y5</accession>
<reference evidence="1 2" key="1">
    <citation type="journal article" date="2016" name="Nat. Commun.">
        <title>Thousands of microbial genomes shed light on interconnected biogeochemical processes in an aquifer system.</title>
        <authorList>
            <person name="Anantharaman K."/>
            <person name="Brown C.T."/>
            <person name="Hug L.A."/>
            <person name="Sharon I."/>
            <person name="Castelle C.J."/>
            <person name="Probst A.J."/>
            <person name="Thomas B.C."/>
            <person name="Singh A."/>
            <person name="Wilkins M.J."/>
            <person name="Karaoz U."/>
            <person name="Brodie E.L."/>
            <person name="Williams K.H."/>
            <person name="Hubbard S.S."/>
            <person name="Banfield J.F."/>
        </authorList>
    </citation>
    <scope>NUCLEOTIDE SEQUENCE [LARGE SCALE GENOMIC DNA]</scope>
</reference>
<sequence>MNGKDIIRETKELNLPSDEYTVVGSGALAVRGLREAQDVDLLITADLYEKLKSNGWSEKHFPDSKREWVISSGPFDASTSWLVNDYEPDPLDLIESSDVIEGIRFVSLANLLTWKKACKREKDLRDIELIEKHLAQKET</sequence>
<comment type="caution">
    <text evidence="1">The sequence shown here is derived from an EMBL/GenBank/DDBJ whole genome shotgun (WGS) entry which is preliminary data.</text>
</comment>
<dbReference type="EMBL" id="MHWE01000016">
    <property type="protein sequence ID" value="OHB03541.1"/>
    <property type="molecule type" value="Genomic_DNA"/>
</dbReference>
<organism evidence="1 2">
    <name type="scientific">Candidatus Zambryskibacteria bacterium RIFCSPLOWO2_01_FULL_45_21</name>
    <dbReference type="NCBI Taxonomy" id="1802761"/>
    <lineage>
        <taxon>Bacteria</taxon>
        <taxon>Candidatus Zambryskiibacteriota</taxon>
    </lineage>
</organism>
<evidence type="ECO:0000313" key="1">
    <source>
        <dbReference type="EMBL" id="OHB03541.1"/>
    </source>
</evidence>
<name>A0A1G2U1Y5_9BACT</name>
<dbReference type="Proteomes" id="UP000176800">
    <property type="component" value="Unassembled WGS sequence"/>
</dbReference>
<dbReference type="SUPFAM" id="SSF81301">
    <property type="entry name" value="Nucleotidyltransferase"/>
    <property type="match status" value="1"/>
</dbReference>
<dbReference type="Gene3D" id="3.30.460.40">
    <property type="match status" value="1"/>
</dbReference>
<dbReference type="InterPro" id="IPR043519">
    <property type="entry name" value="NT_sf"/>
</dbReference>
<evidence type="ECO:0008006" key="3">
    <source>
        <dbReference type="Google" id="ProtNLM"/>
    </source>
</evidence>
<proteinExistence type="predicted"/>
<evidence type="ECO:0000313" key="2">
    <source>
        <dbReference type="Proteomes" id="UP000176800"/>
    </source>
</evidence>
<dbReference type="AlphaFoldDB" id="A0A1G2U1Y5"/>
<gene>
    <name evidence="1" type="ORF">A3B14_01370</name>
</gene>
<protein>
    <recommendedName>
        <fullName evidence="3">Nucleotidyltransferase family protein</fullName>
    </recommendedName>
</protein>